<evidence type="ECO:0000313" key="2">
    <source>
        <dbReference type="Proteomes" id="UP000298347"/>
    </source>
</evidence>
<sequence>METFVFQLEGMWKGSWDGNGRIETKGLNSSISVDPSMQGSGIGTNPDELLLSALSSCFLITLGIRLNKESISYDHISIRSEGTVTKQGGLHFEKVVHKPVIYLNGALSDELRSKLFAAIKMAERDCMIAKAVRGNIRVDVEPVFQPAGTNLISEKA</sequence>
<gene>
    <name evidence="1" type="ORF">E4665_13005</name>
</gene>
<dbReference type="RefSeq" id="WP_135349229.1">
    <property type="nucleotide sequence ID" value="NZ_SRJD01000016.1"/>
</dbReference>
<keyword evidence="2" id="KW-1185">Reference proteome</keyword>
<evidence type="ECO:0000313" key="1">
    <source>
        <dbReference type="EMBL" id="TGA97138.1"/>
    </source>
</evidence>
<dbReference type="Proteomes" id="UP000298347">
    <property type="component" value="Unassembled WGS sequence"/>
</dbReference>
<dbReference type="Pfam" id="PF02566">
    <property type="entry name" value="OsmC"/>
    <property type="match status" value="1"/>
</dbReference>
<evidence type="ECO:0008006" key="3">
    <source>
        <dbReference type="Google" id="ProtNLM"/>
    </source>
</evidence>
<protein>
    <recommendedName>
        <fullName evidence="3">OsmC family peroxiredoxin</fullName>
    </recommendedName>
</protein>
<dbReference type="PANTHER" id="PTHR42830:SF2">
    <property type="entry name" value="OSMC_OHR FAMILY PROTEIN"/>
    <property type="match status" value="1"/>
</dbReference>
<dbReference type="Gene3D" id="3.30.300.20">
    <property type="match status" value="1"/>
</dbReference>
<reference evidence="1 2" key="1">
    <citation type="journal article" date="2015" name="Int. J. Syst. Evol. Microbiol.">
        <title>Sporolactobacillus shoreae sp. nov. and Sporolactobacillus spathodeae sp. nov., two spore-forming lactic acid bacteria isolated from tree barks in Thailand.</title>
        <authorList>
            <person name="Thamacharoensuk T."/>
            <person name="Kitahara M."/>
            <person name="Ohkuma M."/>
            <person name="Thongchul N."/>
            <person name="Tanasupawat S."/>
        </authorList>
    </citation>
    <scope>NUCLEOTIDE SEQUENCE [LARGE SCALE GENOMIC DNA]</scope>
    <source>
        <strain evidence="1 2">BK92</strain>
    </source>
</reference>
<dbReference type="SUPFAM" id="SSF82784">
    <property type="entry name" value="OsmC-like"/>
    <property type="match status" value="1"/>
</dbReference>
<name>A0A4Z0GM01_9BACL</name>
<dbReference type="InterPro" id="IPR003718">
    <property type="entry name" value="OsmC/Ohr_fam"/>
</dbReference>
<accession>A0A4Z0GM01</accession>
<proteinExistence type="predicted"/>
<dbReference type="InterPro" id="IPR052707">
    <property type="entry name" value="OsmC_Ohr_Peroxiredoxin"/>
</dbReference>
<dbReference type="EMBL" id="SRJD01000016">
    <property type="protein sequence ID" value="TGA97138.1"/>
    <property type="molecule type" value="Genomic_DNA"/>
</dbReference>
<dbReference type="InterPro" id="IPR036102">
    <property type="entry name" value="OsmC/Ohrsf"/>
</dbReference>
<dbReference type="AlphaFoldDB" id="A0A4Z0GM01"/>
<dbReference type="OrthoDB" id="2242871at2"/>
<dbReference type="PANTHER" id="PTHR42830">
    <property type="entry name" value="OSMOTICALLY INDUCIBLE FAMILY PROTEIN"/>
    <property type="match status" value="1"/>
</dbReference>
<dbReference type="InterPro" id="IPR015946">
    <property type="entry name" value="KH_dom-like_a/b"/>
</dbReference>
<comment type="caution">
    <text evidence="1">The sequence shown here is derived from an EMBL/GenBank/DDBJ whole genome shotgun (WGS) entry which is preliminary data.</text>
</comment>
<organism evidence="1 2">
    <name type="scientific">Sporolactobacillus shoreae</name>
    <dbReference type="NCBI Taxonomy" id="1465501"/>
    <lineage>
        <taxon>Bacteria</taxon>
        <taxon>Bacillati</taxon>
        <taxon>Bacillota</taxon>
        <taxon>Bacilli</taxon>
        <taxon>Bacillales</taxon>
        <taxon>Sporolactobacillaceae</taxon>
        <taxon>Sporolactobacillus</taxon>
    </lineage>
</organism>